<name>A0ACD4D780_9HYPH</name>
<accession>A0ACD4D780</accession>
<sequence>MRKSHAVEILARRLNILPSRVHHIAARLADDGQISKAEGSRRYPPELNEIEVTRLVLATLADNGLGNVHSSVEAFSRLTSQNGLRFGDALSEVLFGPPADVGHVILRHDPPGVSVIIDGAHHVYGSDTPTKTAAKASIVPGYALMAIAAELQGHVPTQADSLVELARLQRAFQ</sequence>
<dbReference type="Proteomes" id="UP001061991">
    <property type="component" value="Chromosome"/>
</dbReference>
<evidence type="ECO:0000313" key="1">
    <source>
        <dbReference type="EMBL" id="UXN61570.1"/>
    </source>
</evidence>
<organism evidence="1 2">
    <name type="scientific">Phyllobacterium zundukense</name>
    <dbReference type="NCBI Taxonomy" id="1867719"/>
    <lineage>
        <taxon>Bacteria</taxon>
        <taxon>Pseudomonadati</taxon>
        <taxon>Pseudomonadota</taxon>
        <taxon>Alphaproteobacteria</taxon>
        <taxon>Hyphomicrobiales</taxon>
        <taxon>Phyllobacteriaceae</taxon>
        <taxon>Phyllobacterium</taxon>
    </lineage>
</organism>
<gene>
    <name evidence="1" type="ORF">N8E88_16045</name>
</gene>
<evidence type="ECO:0000313" key="2">
    <source>
        <dbReference type="Proteomes" id="UP001061991"/>
    </source>
</evidence>
<proteinExistence type="predicted"/>
<keyword evidence="2" id="KW-1185">Reference proteome</keyword>
<dbReference type="EMBL" id="CP104973">
    <property type="protein sequence ID" value="UXN61570.1"/>
    <property type="molecule type" value="Genomic_DNA"/>
</dbReference>
<reference evidence="1" key="1">
    <citation type="submission" date="2022-09" db="EMBL/GenBank/DDBJ databases">
        <title>Interaction between co-microsymbionts with complementary sets of symbiotic genes in legume-rhizobium systems.</title>
        <authorList>
            <person name="Safronova V."/>
            <person name="Sazanova A."/>
            <person name="Afonin A."/>
            <person name="Chirak E."/>
        </authorList>
    </citation>
    <scope>NUCLEOTIDE SEQUENCE</scope>
    <source>
        <strain evidence="1">A18/3m</strain>
    </source>
</reference>
<protein>
    <submittedName>
        <fullName evidence="1">Uncharacterized protein</fullName>
    </submittedName>
</protein>